<dbReference type="OrthoDB" id="4807076at2"/>
<dbReference type="GO" id="GO:0006950">
    <property type="term" value="P:response to stress"/>
    <property type="evidence" value="ECO:0007669"/>
    <property type="project" value="TreeGrafter"/>
</dbReference>
<dbReference type="PANTHER" id="PTHR33164">
    <property type="entry name" value="TRANSCRIPTIONAL REGULATOR, MARR FAMILY"/>
    <property type="match status" value="1"/>
</dbReference>
<dbReference type="AlphaFoldDB" id="H8G9Y0"/>
<dbReference type="Pfam" id="PF12802">
    <property type="entry name" value="MarR_2"/>
    <property type="match status" value="1"/>
</dbReference>
<dbReference type="InterPro" id="IPR000835">
    <property type="entry name" value="HTH_MarR-typ"/>
</dbReference>
<reference evidence="2 3" key="1">
    <citation type="journal article" date="2012" name="Stand. Genomic Sci.">
        <title>Genome sequence of the soil bacterium Saccharomonospora azurea type strain (NA-128(T)).</title>
        <authorList>
            <person name="Klenk H.P."/>
            <person name="Held B."/>
            <person name="Lucas S."/>
            <person name="Lapidus A."/>
            <person name="Copeland A."/>
            <person name="Hammon N."/>
            <person name="Pitluck S."/>
            <person name="Goodwin L.A."/>
            <person name="Han C."/>
            <person name="Tapia R."/>
            <person name="Brambilla E.M."/>
            <person name="Potter G."/>
            <person name="Land M."/>
            <person name="Ivanova N."/>
            <person name="Rohde M."/>
            <person name="Goker M."/>
            <person name="Detter J.C."/>
            <person name="Kyrpides N.C."/>
            <person name="Woyke T."/>
        </authorList>
    </citation>
    <scope>NUCLEOTIDE SEQUENCE [LARGE SCALE GENOMIC DNA]</scope>
    <source>
        <strain evidence="2 3">NA-128</strain>
    </source>
</reference>
<dbReference type="InterPro" id="IPR036388">
    <property type="entry name" value="WH-like_DNA-bd_sf"/>
</dbReference>
<dbReference type="GO" id="GO:0003700">
    <property type="term" value="F:DNA-binding transcription factor activity"/>
    <property type="evidence" value="ECO:0007669"/>
    <property type="project" value="InterPro"/>
</dbReference>
<keyword evidence="3" id="KW-1185">Reference proteome</keyword>
<gene>
    <name evidence="2" type="ORF">SacazDRAFT_00585</name>
</gene>
<dbReference type="InterPro" id="IPR036390">
    <property type="entry name" value="WH_DNA-bd_sf"/>
</dbReference>
<evidence type="ECO:0000259" key="1">
    <source>
        <dbReference type="PROSITE" id="PS50995"/>
    </source>
</evidence>
<dbReference type="PRINTS" id="PR00598">
    <property type="entry name" value="HTHMARR"/>
</dbReference>
<evidence type="ECO:0000313" key="3">
    <source>
        <dbReference type="Proteomes" id="UP000004705"/>
    </source>
</evidence>
<dbReference type="PROSITE" id="PS50995">
    <property type="entry name" value="HTH_MARR_2"/>
    <property type="match status" value="1"/>
</dbReference>
<dbReference type="PANTHER" id="PTHR33164:SF43">
    <property type="entry name" value="HTH-TYPE TRANSCRIPTIONAL REPRESSOR YETL"/>
    <property type="match status" value="1"/>
</dbReference>
<dbReference type="Gene3D" id="1.10.10.10">
    <property type="entry name" value="Winged helix-like DNA-binding domain superfamily/Winged helix DNA-binding domain"/>
    <property type="match status" value="1"/>
</dbReference>
<protein>
    <submittedName>
        <fullName evidence="2">Transcriptional regulator</fullName>
    </submittedName>
</protein>
<dbReference type="HOGENOM" id="CLU_083287_27_8_11"/>
<dbReference type="SMART" id="SM00347">
    <property type="entry name" value="HTH_MARR"/>
    <property type="match status" value="1"/>
</dbReference>
<organism evidence="2 3">
    <name type="scientific">Saccharomonospora azurea NA-128</name>
    <dbReference type="NCBI Taxonomy" id="882081"/>
    <lineage>
        <taxon>Bacteria</taxon>
        <taxon>Bacillati</taxon>
        <taxon>Actinomycetota</taxon>
        <taxon>Actinomycetes</taxon>
        <taxon>Pseudonocardiales</taxon>
        <taxon>Pseudonocardiaceae</taxon>
        <taxon>Saccharomonospora</taxon>
    </lineage>
</organism>
<dbReference type="EMBL" id="CM001466">
    <property type="protein sequence ID" value="EHY87536.1"/>
    <property type="molecule type" value="Genomic_DNA"/>
</dbReference>
<sequence length="162" mass="17860">MYLGQVSTDEVFGSLVDQMFALHDRVRSELRALCGEIGLTDAQIGVLWRMAAEQGRDVTAGQLADRLGVDASTVTSLVDRLERHDVIRRVTHPSDRRAKILQLTPLGCELHDRIGDYRRHGSPFAALTPAEQQQLHELLSRALGTRAQPVVTSHEQQSGGQG</sequence>
<dbReference type="Proteomes" id="UP000004705">
    <property type="component" value="Chromosome"/>
</dbReference>
<name>H8G9Y0_9PSEU</name>
<dbReference type="InterPro" id="IPR039422">
    <property type="entry name" value="MarR/SlyA-like"/>
</dbReference>
<dbReference type="SUPFAM" id="SSF46785">
    <property type="entry name" value="Winged helix' DNA-binding domain"/>
    <property type="match status" value="1"/>
</dbReference>
<accession>H8G9Y0</accession>
<feature type="domain" description="HTH marR-type" evidence="1">
    <location>
        <begin position="12"/>
        <end position="144"/>
    </location>
</feature>
<evidence type="ECO:0000313" key="2">
    <source>
        <dbReference type="EMBL" id="EHY87536.1"/>
    </source>
</evidence>
<proteinExistence type="predicted"/>